<comment type="caution">
    <text evidence="2">The sequence shown here is derived from an EMBL/GenBank/DDBJ whole genome shotgun (WGS) entry which is preliminary data.</text>
</comment>
<gene>
    <name evidence="2" type="ORF">N473_06285</name>
</gene>
<feature type="signal peptide" evidence="1">
    <location>
        <begin position="1"/>
        <end position="24"/>
    </location>
</feature>
<dbReference type="PATRIC" id="fig|1365248.3.peg.5282"/>
<organism evidence="2 3">
    <name type="scientific">Pseudoalteromonas luteoviolacea CPMOR-1</name>
    <dbReference type="NCBI Taxonomy" id="1365248"/>
    <lineage>
        <taxon>Bacteria</taxon>
        <taxon>Pseudomonadati</taxon>
        <taxon>Pseudomonadota</taxon>
        <taxon>Gammaproteobacteria</taxon>
        <taxon>Alteromonadales</taxon>
        <taxon>Pseudoalteromonadaceae</taxon>
        <taxon>Pseudoalteromonas</taxon>
    </lineage>
</organism>
<proteinExistence type="predicted"/>
<evidence type="ECO:0000256" key="1">
    <source>
        <dbReference type="SAM" id="SignalP"/>
    </source>
</evidence>
<protein>
    <submittedName>
        <fullName evidence="2">Uncharacterized protein</fullName>
    </submittedName>
</protein>
<dbReference type="Proteomes" id="UP000076486">
    <property type="component" value="Unassembled WGS sequence"/>
</dbReference>
<keyword evidence="1" id="KW-0732">Signal</keyword>
<evidence type="ECO:0000313" key="3">
    <source>
        <dbReference type="Proteomes" id="UP000076486"/>
    </source>
</evidence>
<reference evidence="2 3" key="1">
    <citation type="submission" date="2013-07" db="EMBL/GenBank/DDBJ databases">
        <title>Comparative Genomic and Metabolomic Analysis of Twelve Strains of Pseudoalteromonas luteoviolacea.</title>
        <authorList>
            <person name="Vynne N.G."/>
            <person name="Mansson M."/>
            <person name="Gram L."/>
        </authorList>
    </citation>
    <scope>NUCLEOTIDE SEQUENCE [LARGE SCALE GENOMIC DNA]</scope>
    <source>
        <strain evidence="2 3">CPMOR-1</strain>
    </source>
</reference>
<dbReference type="AlphaFoldDB" id="A0A167H061"/>
<feature type="chain" id="PRO_5007887210" evidence="1">
    <location>
        <begin position="25"/>
        <end position="195"/>
    </location>
</feature>
<sequence>MQFKKIFSGMLLTLAVANAVSVQAAPGDIIRPPVEPCAYGADPVLLSAQEQTLNGAELAESDFMGMFSSRSIYIGGERHSLTQSDFSVRTVTETYYCPGLEPLVVHRTVGLDLSLPVYNDFGQKLYFDIAGRASRNMQMSASCGTFSASDSGDKFYVSQGAVTGGSCDQLNLSFDFSRYYTTPSLSLSVMISEEL</sequence>
<evidence type="ECO:0000313" key="2">
    <source>
        <dbReference type="EMBL" id="KZN57489.1"/>
    </source>
</evidence>
<accession>A0A167H061</accession>
<dbReference type="RefSeq" id="WP_063370286.1">
    <property type="nucleotide sequence ID" value="NZ_AUYC01000095.1"/>
</dbReference>
<dbReference type="EMBL" id="AUYC01000095">
    <property type="protein sequence ID" value="KZN57489.1"/>
    <property type="molecule type" value="Genomic_DNA"/>
</dbReference>
<name>A0A167H061_9GAMM</name>